<dbReference type="SMART" id="SM00421">
    <property type="entry name" value="HTH_LUXR"/>
    <property type="match status" value="1"/>
</dbReference>
<dbReference type="Proteomes" id="UP000023464">
    <property type="component" value="Unassembled WGS sequence"/>
</dbReference>
<proteinExistence type="predicted"/>
<dbReference type="RefSeq" id="WP_036775522.1">
    <property type="nucleotide sequence ID" value="NZ_CAWLTM010000113.1"/>
</dbReference>
<feature type="domain" description="HTH luxR-type" evidence="2">
    <location>
        <begin position="144"/>
        <end position="209"/>
    </location>
</feature>
<dbReference type="SUPFAM" id="SSF46894">
    <property type="entry name" value="C-terminal effector domain of the bipartite response regulators"/>
    <property type="match status" value="1"/>
</dbReference>
<comment type="caution">
    <text evidence="3">The sequence shown here is derived from an EMBL/GenBank/DDBJ whole genome shotgun (WGS) entry which is preliminary data.</text>
</comment>
<dbReference type="InterPro" id="IPR000792">
    <property type="entry name" value="Tscrpt_reg_LuxR_C"/>
</dbReference>
<dbReference type="InterPro" id="IPR013656">
    <property type="entry name" value="PAS_4"/>
</dbReference>
<keyword evidence="1" id="KW-0238">DNA-binding</keyword>
<dbReference type="PROSITE" id="PS50043">
    <property type="entry name" value="HTH_LUXR_2"/>
    <property type="match status" value="1"/>
</dbReference>
<sequence length="223" mass="26456">MTRKNSTTSLQIINTLEVSNEPWGIKDKSSCFLYGNDALIKLQNMNANYDYEGKYDSDIPWKGNEFAKDFIIHDLQVIKNRESILSLETHVFGRDKVLSSYFQEKFPFYDDNNECIGILFHAWKVQDNSLTRLFHSKLPASIRFQSPTHLLTEQEWEIVFLFLQKYNRTQICQLLKISDKTIEEYIRKIYNKLKVNSDSQLEEYCRLNSFDLYAPKRFLLSYL</sequence>
<name>A0A022PP22_9GAMM</name>
<gene>
    <name evidence="3" type="ORF">BA1DRAFT_00243</name>
</gene>
<accession>A0A022PP22</accession>
<dbReference type="GO" id="GO:0003677">
    <property type="term" value="F:DNA binding"/>
    <property type="evidence" value="ECO:0007669"/>
    <property type="project" value="UniProtKB-KW"/>
</dbReference>
<dbReference type="AlphaFoldDB" id="A0A022PP22"/>
<reference evidence="3 4" key="1">
    <citation type="submission" date="2014-03" db="EMBL/GenBank/DDBJ databases">
        <title>Draft Genome of Photorhabdus luminescens BA1, an Egyptian Isolate.</title>
        <authorList>
            <person name="Ghazal S."/>
            <person name="Hurst S.G.IV."/>
            <person name="Morris K."/>
            <person name="Thomas K."/>
            <person name="Tisa L.S."/>
        </authorList>
    </citation>
    <scope>NUCLEOTIDE SEQUENCE [LARGE SCALE GENOMIC DNA]</scope>
    <source>
        <strain evidence="3 4">BA1</strain>
    </source>
</reference>
<evidence type="ECO:0000259" key="2">
    <source>
        <dbReference type="PROSITE" id="PS50043"/>
    </source>
</evidence>
<protein>
    <submittedName>
        <fullName evidence="3">Response regulator CheY-like receiver protein</fullName>
    </submittedName>
</protein>
<keyword evidence="4" id="KW-1185">Reference proteome</keyword>
<dbReference type="EMBL" id="JFGV01000002">
    <property type="protein sequence ID" value="EYU17184.1"/>
    <property type="molecule type" value="Genomic_DNA"/>
</dbReference>
<dbReference type="InterPro" id="IPR016032">
    <property type="entry name" value="Sig_transdc_resp-reg_C-effctor"/>
</dbReference>
<dbReference type="InterPro" id="IPR036388">
    <property type="entry name" value="WH-like_DNA-bd_sf"/>
</dbReference>
<organism evidence="3 4">
    <name type="scientific">Photorhabdus aegyptia</name>
    <dbReference type="NCBI Taxonomy" id="2805098"/>
    <lineage>
        <taxon>Bacteria</taxon>
        <taxon>Pseudomonadati</taxon>
        <taxon>Pseudomonadota</taxon>
        <taxon>Gammaproteobacteria</taxon>
        <taxon>Enterobacterales</taxon>
        <taxon>Morganellaceae</taxon>
        <taxon>Photorhabdus</taxon>
    </lineage>
</organism>
<dbReference type="GO" id="GO:0006355">
    <property type="term" value="P:regulation of DNA-templated transcription"/>
    <property type="evidence" value="ECO:0007669"/>
    <property type="project" value="InterPro"/>
</dbReference>
<dbReference type="Gene3D" id="1.10.10.10">
    <property type="entry name" value="Winged helix-like DNA-binding domain superfamily/Winged helix DNA-binding domain"/>
    <property type="match status" value="1"/>
</dbReference>
<evidence type="ECO:0000313" key="3">
    <source>
        <dbReference type="EMBL" id="EYU17184.1"/>
    </source>
</evidence>
<dbReference type="PATRIC" id="fig|1393736.3.peg.245"/>
<evidence type="ECO:0000313" key="4">
    <source>
        <dbReference type="Proteomes" id="UP000023464"/>
    </source>
</evidence>
<evidence type="ECO:0000256" key="1">
    <source>
        <dbReference type="ARBA" id="ARBA00023125"/>
    </source>
</evidence>
<dbReference type="CDD" id="cd06170">
    <property type="entry name" value="LuxR_C_like"/>
    <property type="match status" value="1"/>
</dbReference>
<dbReference type="Pfam" id="PF08448">
    <property type="entry name" value="PAS_4"/>
    <property type="match status" value="1"/>
</dbReference>
<dbReference type="Pfam" id="PF00196">
    <property type="entry name" value="GerE"/>
    <property type="match status" value="1"/>
</dbReference>